<dbReference type="AlphaFoldDB" id="A0A6C0GWD4"/>
<dbReference type="GO" id="GO:0030246">
    <property type="term" value="F:carbohydrate binding"/>
    <property type="evidence" value="ECO:0007669"/>
    <property type="project" value="InterPro"/>
</dbReference>
<feature type="chain" id="PRO_5025393140" evidence="1">
    <location>
        <begin position="16"/>
        <end position="356"/>
    </location>
</feature>
<dbReference type="SUPFAM" id="SSF49344">
    <property type="entry name" value="CBD9-like"/>
    <property type="match status" value="1"/>
</dbReference>
<dbReference type="KEGG" id="rhoz:GXP67_30210"/>
<reference evidence="3 4" key="1">
    <citation type="submission" date="2020-01" db="EMBL/GenBank/DDBJ databases">
        <authorList>
            <person name="Kim M.K."/>
        </authorList>
    </citation>
    <scope>NUCLEOTIDE SEQUENCE [LARGE SCALE GENOMIC DNA]</scope>
    <source>
        <strain evidence="3 4">172606-1</strain>
    </source>
</reference>
<keyword evidence="4" id="KW-1185">Reference proteome</keyword>
<keyword evidence="1" id="KW-0732">Signal</keyword>
<organism evidence="3 4">
    <name type="scientific">Rhodocytophaga rosea</name>
    <dbReference type="NCBI Taxonomy" id="2704465"/>
    <lineage>
        <taxon>Bacteria</taxon>
        <taxon>Pseudomonadati</taxon>
        <taxon>Bacteroidota</taxon>
        <taxon>Cytophagia</taxon>
        <taxon>Cytophagales</taxon>
        <taxon>Rhodocytophagaceae</taxon>
        <taxon>Rhodocytophaga</taxon>
    </lineage>
</organism>
<dbReference type="Pfam" id="PF06452">
    <property type="entry name" value="CBM9_1"/>
    <property type="match status" value="1"/>
</dbReference>
<protein>
    <submittedName>
        <fullName evidence="3">Carbohydrate-binding family 9-like protein</fullName>
    </submittedName>
</protein>
<dbReference type="Gene3D" id="2.60.40.1190">
    <property type="match status" value="1"/>
</dbReference>
<sequence>MKRLFLLLLPYSLLAQGSSPGFSPEHYICYQTHTPLQIDGKLSEQDWANASWTKEFVDIEGALKPAPRFKTQVKMLWDQQYFYIAAQLYEPEIWATLTERESVIFHDNDFEVFIDPDGDTHNYLEFEINALGTEWDLLLTKPYRDGGKPINHWNIKGLKAGIHIEGSLNDPATKDQYWTIEMAFPWDVLQEVAFANRKPEHGEQWRVNFSRVEWQTEIINQHHQKKIDPATSKSYPEDNWVWSPQGVINMHRPESWGFVQFSTNKVGNSQDTFIASDEEPIKWALRQLYYAQQQWKKKHKRYTTNLSDLKVAPPTIKEYVFEPKLFCTPSLFEITAKSKKGTFNWHIRQDGLIWKE</sequence>
<evidence type="ECO:0000256" key="1">
    <source>
        <dbReference type="SAM" id="SignalP"/>
    </source>
</evidence>
<evidence type="ECO:0000313" key="3">
    <source>
        <dbReference type="EMBL" id="QHT72217.1"/>
    </source>
</evidence>
<accession>A0A6C0GWD4</accession>
<dbReference type="GO" id="GO:0004553">
    <property type="term" value="F:hydrolase activity, hydrolyzing O-glycosyl compounds"/>
    <property type="evidence" value="ECO:0007669"/>
    <property type="project" value="InterPro"/>
</dbReference>
<dbReference type="InterPro" id="IPR010502">
    <property type="entry name" value="Carb-bd_dom_fam9"/>
</dbReference>
<dbReference type="EMBL" id="CP048222">
    <property type="protein sequence ID" value="QHT72217.1"/>
    <property type="molecule type" value="Genomic_DNA"/>
</dbReference>
<dbReference type="PANTHER" id="PTHR35532:SF5">
    <property type="entry name" value="CARBOHYDRATE-BINDING DOMAIN-CONTAINING PROTEIN"/>
    <property type="match status" value="1"/>
</dbReference>
<gene>
    <name evidence="3" type="ORF">GXP67_30210</name>
</gene>
<dbReference type="GO" id="GO:0016052">
    <property type="term" value="P:carbohydrate catabolic process"/>
    <property type="evidence" value="ECO:0007669"/>
    <property type="project" value="InterPro"/>
</dbReference>
<evidence type="ECO:0000313" key="4">
    <source>
        <dbReference type="Proteomes" id="UP000480178"/>
    </source>
</evidence>
<name>A0A6C0GWD4_9BACT</name>
<feature type="domain" description="Carbohydrate-binding" evidence="2">
    <location>
        <begin position="38"/>
        <end position="188"/>
    </location>
</feature>
<evidence type="ECO:0000259" key="2">
    <source>
        <dbReference type="Pfam" id="PF06452"/>
    </source>
</evidence>
<dbReference type="Proteomes" id="UP000480178">
    <property type="component" value="Chromosome"/>
</dbReference>
<proteinExistence type="predicted"/>
<feature type="signal peptide" evidence="1">
    <location>
        <begin position="1"/>
        <end position="15"/>
    </location>
</feature>
<dbReference type="PANTHER" id="PTHR35532">
    <property type="entry name" value="SIMILAR TO POLYHYDROXYALKANOATE DEPOLYMERASE"/>
    <property type="match status" value="1"/>
</dbReference>
<dbReference type="CDD" id="cd09620">
    <property type="entry name" value="CBM9_like_3"/>
    <property type="match status" value="1"/>
</dbReference>